<evidence type="ECO:0000256" key="1">
    <source>
        <dbReference type="SAM" id="MobiDB-lite"/>
    </source>
</evidence>
<evidence type="ECO:0000313" key="4">
    <source>
        <dbReference type="RefSeq" id="XP_028137904.1"/>
    </source>
</evidence>
<dbReference type="RefSeq" id="XP_028137904.1">
    <property type="nucleotide sequence ID" value="XM_028282103.1"/>
</dbReference>
<feature type="compositionally biased region" description="Acidic residues" evidence="1">
    <location>
        <begin position="397"/>
        <end position="408"/>
    </location>
</feature>
<dbReference type="AlphaFoldDB" id="A0A6P7FNJ8"/>
<evidence type="ECO:0000256" key="3">
    <source>
        <dbReference type="SAM" id="SignalP"/>
    </source>
</evidence>
<keyword evidence="3" id="KW-0732">Signal</keyword>
<feature type="chain" id="PRO_5027851252" evidence="3">
    <location>
        <begin position="20"/>
        <end position="417"/>
    </location>
</feature>
<feature type="region of interest" description="Disordered" evidence="1">
    <location>
        <begin position="380"/>
        <end position="417"/>
    </location>
</feature>
<name>A0A6P7FNJ8_DIAVI</name>
<reference evidence="4" key="1">
    <citation type="submission" date="2025-08" db="UniProtKB">
        <authorList>
            <consortium name="RefSeq"/>
        </authorList>
    </citation>
    <scope>IDENTIFICATION</scope>
    <source>
        <tissue evidence="4">Whole insect</tissue>
    </source>
</reference>
<sequence>MFLPIELLVIVSLISPILCDCSRTIGDGNWTVIISTYRAYGIGDKYNSLLNVTGGIPTQCEYATGCNININTINSVNDEYFKEELKKIVRSYLKDYKEESTTITYLPVNEKIYPVPINYDEEIKKGIYFDRNYNIFYIWNANEDNGVFCYQSSATESVLDEDETVQQLTFRNQNSSVTLQRSEETILTAWKTNQDYVMIRKEFHCLSPISFTKFASLVTSDHAPPSCDLDSEELDPEEPSYERLLDGALDPTLIVVIALVGIFFFIFLIMCCIWRCMCSASYYAMNRTDHKLQPSFTKQIERNDKVCSYLDPLEPHEYCEPGSLLEKVYDLQGNRIQPPLYDEIPTAPLPPDYEEIPKNSIPPEYEQIQRAPGDYGYVNCVKPPNTEEDKHTNQESDYADLDLLGAEEDAPKTTVNI</sequence>
<evidence type="ECO:0000256" key="2">
    <source>
        <dbReference type="SAM" id="Phobius"/>
    </source>
</evidence>
<feature type="compositionally biased region" description="Basic and acidic residues" evidence="1">
    <location>
        <begin position="385"/>
        <end position="394"/>
    </location>
</feature>
<keyword evidence="2" id="KW-1133">Transmembrane helix</keyword>
<feature type="transmembrane region" description="Helical" evidence="2">
    <location>
        <begin position="253"/>
        <end position="277"/>
    </location>
</feature>
<keyword evidence="2" id="KW-0812">Transmembrane</keyword>
<protein>
    <submittedName>
        <fullName evidence="4">Uncharacterized protein LOC114332309 isoform X2</fullName>
    </submittedName>
</protein>
<gene>
    <name evidence="4" type="primary">LOC114332309</name>
</gene>
<accession>A0A6P7FNJ8</accession>
<keyword evidence="2" id="KW-0472">Membrane</keyword>
<organism evidence="4">
    <name type="scientific">Diabrotica virgifera virgifera</name>
    <name type="common">western corn rootworm</name>
    <dbReference type="NCBI Taxonomy" id="50390"/>
    <lineage>
        <taxon>Eukaryota</taxon>
        <taxon>Metazoa</taxon>
        <taxon>Ecdysozoa</taxon>
        <taxon>Arthropoda</taxon>
        <taxon>Hexapoda</taxon>
        <taxon>Insecta</taxon>
        <taxon>Pterygota</taxon>
        <taxon>Neoptera</taxon>
        <taxon>Endopterygota</taxon>
        <taxon>Coleoptera</taxon>
        <taxon>Polyphaga</taxon>
        <taxon>Cucujiformia</taxon>
        <taxon>Chrysomeloidea</taxon>
        <taxon>Chrysomelidae</taxon>
        <taxon>Galerucinae</taxon>
        <taxon>Diabroticina</taxon>
        <taxon>Diabroticites</taxon>
        <taxon>Diabrotica</taxon>
    </lineage>
</organism>
<proteinExistence type="predicted"/>
<feature type="signal peptide" evidence="3">
    <location>
        <begin position="1"/>
        <end position="19"/>
    </location>
</feature>